<sequence length="172" mass="19217">MKGSSIVPGGDYSCLLAQFRRICYICAPDRQERFAMTSRRDWQLQQLGITQWSLRRPGALQGEIAISLPAHVRLVVVAEELPALTEPLMSDILRALTVSPDQVLPLTPDRVAMLPEGSRCNSWRLGTEEPLLLEGAQVTSPAFNELRANPTARAALWQQICAYEHDFFPQSD</sequence>
<dbReference type="Pfam" id="PF03603">
    <property type="entry name" value="DNA_III_psi"/>
    <property type="match status" value="1"/>
</dbReference>
<dbReference type="GO" id="GO:0003887">
    <property type="term" value="F:DNA-directed DNA polymerase activity"/>
    <property type="evidence" value="ECO:0007669"/>
    <property type="project" value="InterPro"/>
</dbReference>
<name>A8ALZ0_CITK8</name>
<dbReference type="NCBIfam" id="NF005339">
    <property type="entry name" value="PRK06856.1-5"/>
    <property type="match status" value="1"/>
</dbReference>
<gene>
    <name evidence="1" type="ordered locus">CKO_03421</name>
</gene>
<accession>A8ALZ0</accession>
<dbReference type="Proteomes" id="UP000008148">
    <property type="component" value="Chromosome"/>
</dbReference>
<dbReference type="InterPro" id="IPR036654">
    <property type="entry name" value="DNA_pol_III_psi_sf"/>
</dbReference>
<dbReference type="GO" id="GO:0006260">
    <property type="term" value="P:DNA replication"/>
    <property type="evidence" value="ECO:0007669"/>
    <property type="project" value="InterPro"/>
</dbReference>
<dbReference type="NCBIfam" id="TIGR00664">
    <property type="entry name" value="DNA_III_psi"/>
    <property type="match status" value="1"/>
</dbReference>
<dbReference type="KEGG" id="cko:CKO_03421"/>
<evidence type="ECO:0000313" key="2">
    <source>
        <dbReference type="Proteomes" id="UP000008148"/>
    </source>
</evidence>
<proteinExistence type="predicted"/>
<dbReference type="InterPro" id="IPR018382">
    <property type="entry name" value="DNA_pol_III_psi_subgr"/>
</dbReference>
<reference evidence="1 2" key="1">
    <citation type="submission" date="2007-08" db="EMBL/GenBank/DDBJ databases">
        <authorList>
            <consortium name="The Citrobacter koseri Genome Sequencing Project"/>
            <person name="McClelland M."/>
            <person name="Sanderson E.K."/>
            <person name="Porwollik S."/>
            <person name="Spieth J."/>
            <person name="Clifton W.S."/>
            <person name="Latreille P."/>
            <person name="Courtney L."/>
            <person name="Wang C."/>
            <person name="Pepin K."/>
            <person name="Bhonagiri V."/>
            <person name="Nash W."/>
            <person name="Johnson M."/>
            <person name="Thiruvilangam P."/>
            <person name="Wilson R."/>
        </authorList>
    </citation>
    <scope>NUCLEOTIDE SEQUENCE [LARGE SCALE GENOMIC DNA]</scope>
    <source>
        <strain evidence="2">ATCC BAA-895 / CDC 4225-83 / SGSC4696</strain>
    </source>
</reference>
<dbReference type="EMBL" id="CP000822">
    <property type="protein sequence ID" value="ABV14504.1"/>
    <property type="molecule type" value="Genomic_DNA"/>
</dbReference>
<dbReference type="HOGENOM" id="CLU_132082_0_0_6"/>
<organism evidence="1 2">
    <name type="scientific">Citrobacter koseri (strain ATCC BAA-895 / CDC 4225-83 / SGSC4696)</name>
    <dbReference type="NCBI Taxonomy" id="290338"/>
    <lineage>
        <taxon>Bacteria</taxon>
        <taxon>Pseudomonadati</taxon>
        <taxon>Pseudomonadota</taxon>
        <taxon>Gammaproteobacteria</taxon>
        <taxon>Enterobacterales</taxon>
        <taxon>Enterobacteriaceae</taxon>
        <taxon>Citrobacter</taxon>
    </lineage>
</organism>
<protein>
    <recommendedName>
        <fullName evidence="3">DNA polymerase III subunit psi</fullName>
    </recommendedName>
</protein>
<dbReference type="AlphaFoldDB" id="A8ALZ0"/>
<dbReference type="NCBIfam" id="NF005336">
    <property type="entry name" value="PRK06856.1-2"/>
    <property type="match status" value="1"/>
</dbReference>
<dbReference type="SUPFAM" id="SSF102220">
    <property type="entry name" value="DNA polymerase III psi subunit"/>
    <property type="match status" value="1"/>
</dbReference>
<keyword evidence="2" id="KW-1185">Reference proteome</keyword>
<dbReference type="GO" id="GO:0008408">
    <property type="term" value="F:3'-5' exonuclease activity"/>
    <property type="evidence" value="ECO:0007669"/>
    <property type="project" value="InterPro"/>
</dbReference>
<evidence type="ECO:0008006" key="3">
    <source>
        <dbReference type="Google" id="ProtNLM"/>
    </source>
</evidence>
<evidence type="ECO:0000313" key="1">
    <source>
        <dbReference type="EMBL" id="ABV14504.1"/>
    </source>
</evidence>
<dbReference type="Gene3D" id="3.40.50.10220">
    <property type="entry name" value="DNA polymerase III, psi subunit"/>
    <property type="match status" value="1"/>
</dbReference>
<dbReference type="InterPro" id="IPR004615">
    <property type="entry name" value="DNA_pol_III_psi"/>
</dbReference>
<dbReference type="STRING" id="290338.CKO_03421"/>